<feature type="compositionally biased region" description="Polar residues" evidence="3">
    <location>
        <begin position="445"/>
        <end position="457"/>
    </location>
</feature>
<comment type="subcellular location">
    <subcellularLocation>
        <location evidence="1">Nucleus</location>
    </subcellularLocation>
</comment>
<dbReference type="Pfam" id="PF03735">
    <property type="entry name" value="ENT"/>
    <property type="match status" value="1"/>
</dbReference>
<proteinExistence type="predicted"/>
<feature type="compositionally biased region" description="Low complexity" evidence="3">
    <location>
        <begin position="410"/>
        <end position="425"/>
    </location>
</feature>
<evidence type="ECO:0000256" key="1">
    <source>
        <dbReference type="ARBA" id="ARBA00004123"/>
    </source>
</evidence>
<dbReference type="Gene3D" id="1.10.1240.40">
    <property type="entry name" value="ENT domain"/>
    <property type="match status" value="1"/>
</dbReference>
<feature type="region of interest" description="Disordered" evidence="3">
    <location>
        <begin position="824"/>
        <end position="844"/>
    </location>
</feature>
<feature type="compositionally biased region" description="Polar residues" evidence="3">
    <location>
        <begin position="629"/>
        <end position="639"/>
    </location>
</feature>
<dbReference type="GO" id="GO:0005654">
    <property type="term" value="C:nucleoplasm"/>
    <property type="evidence" value="ECO:0007669"/>
    <property type="project" value="TreeGrafter"/>
</dbReference>
<feature type="region of interest" description="Disordered" evidence="3">
    <location>
        <begin position="395"/>
        <end position="485"/>
    </location>
</feature>
<evidence type="ECO:0000256" key="3">
    <source>
        <dbReference type="SAM" id="MobiDB-lite"/>
    </source>
</evidence>
<feature type="compositionally biased region" description="Polar residues" evidence="3">
    <location>
        <begin position="398"/>
        <end position="409"/>
    </location>
</feature>
<name>A0A8D8Q403_9HEMI</name>
<feature type="domain" description="ENT" evidence="4">
    <location>
        <begin position="19"/>
        <end position="103"/>
    </location>
</feature>
<dbReference type="PROSITE" id="PS51138">
    <property type="entry name" value="ENT"/>
    <property type="match status" value="1"/>
</dbReference>
<evidence type="ECO:0000259" key="4">
    <source>
        <dbReference type="PROSITE" id="PS51138"/>
    </source>
</evidence>
<dbReference type="SMART" id="SM01191">
    <property type="entry name" value="ENT"/>
    <property type="match status" value="1"/>
</dbReference>
<feature type="region of interest" description="Disordered" evidence="3">
    <location>
        <begin position="551"/>
        <end position="582"/>
    </location>
</feature>
<accession>A0A8D8Q403</accession>
<dbReference type="SUPFAM" id="SSF158639">
    <property type="entry name" value="ENT-like"/>
    <property type="match status" value="1"/>
</dbReference>
<dbReference type="GO" id="GO:0006355">
    <property type="term" value="P:regulation of DNA-templated transcription"/>
    <property type="evidence" value="ECO:0007669"/>
    <property type="project" value="InterPro"/>
</dbReference>
<feature type="compositionally biased region" description="Low complexity" evidence="3">
    <location>
        <begin position="747"/>
        <end position="808"/>
    </location>
</feature>
<evidence type="ECO:0000256" key="2">
    <source>
        <dbReference type="ARBA" id="ARBA00023242"/>
    </source>
</evidence>
<dbReference type="InterPro" id="IPR005491">
    <property type="entry name" value="ENT_dom"/>
</dbReference>
<organism evidence="5">
    <name type="scientific">Cacopsylla melanoneura</name>
    <dbReference type="NCBI Taxonomy" id="428564"/>
    <lineage>
        <taxon>Eukaryota</taxon>
        <taxon>Metazoa</taxon>
        <taxon>Ecdysozoa</taxon>
        <taxon>Arthropoda</taxon>
        <taxon>Hexapoda</taxon>
        <taxon>Insecta</taxon>
        <taxon>Pterygota</taxon>
        <taxon>Neoptera</taxon>
        <taxon>Paraneoptera</taxon>
        <taxon>Hemiptera</taxon>
        <taxon>Sternorrhyncha</taxon>
        <taxon>Psylloidea</taxon>
        <taxon>Psyllidae</taxon>
        <taxon>Psyllinae</taxon>
        <taxon>Cacopsylla</taxon>
    </lineage>
</organism>
<dbReference type="InterPro" id="IPR036142">
    <property type="entry name" value="ENT_dom-like_sf"/>
</dbReference>
<dbReference type="PANTHER" id="PTHR16500:SF3">
    <property type="entry name" value="BRCA2-INTERACTING TRANSCRIPTIONAL REPRESSOR EMSY"/>
    <property type="match status" value="1"/>
</dbReference>
<dbReference type="AlphaFoldDB" id="A0A8D8Q403"/>
<sequence>MTPGIHYWPNLLDLSEDQCKLKLRCMELEAYSSIVSVLRARGPLTEEKLNFMKQCSKEFHISQERHKVEIRKASNDELLNTIAEVLYGPNTGSKWFIEGRRLAPVLNIEPRQSVYIELANKMAELAREHNAKLPPYSEYKDDEIEIDNAHLKQEEEAMLEELEKEVKAKEAASILATVAVDVPTTTEPTVVEATESTTQAPSIASDIQMVEITDDISNMNKLEELPLSSVGGPGGVTLHHRHPPTPPHKGDRGRSPGIRAGAVEGGNNPPGKSPGSGSKRKNKRSLSIEAYDETCTPPKRFSNIPPPRIPATPVSQRPPRFQSNSGASSQPSPRIVVLPGVIHQQHSSMTHINTGSGSASVSRKPLVKQTSAPTPPPIISKIHRPRMFTPMKGLFGPQGQSMGFNQSRPSTPDSSSMGVVSSTSGAAPNKGGNNSMSTPKGGMSSGMSTPKGGSSSGVAMGTNKGGVPKGNVSSSAGGLGSKGGSLASPSVGATGVGKGNQQNNMILVQKGNKTVTGVSSATSTTLANRITIATPTNKKPVESLTKFLAANKASRPSASPSTAVTSASNSTPPSAKPVYLKSTPSSSQNNVILVDITQDQLSGSLSVEDLLKVSGLSSSSTTSSSGTTIKTPHSSSSMPNIIKLQNPKSLGALPANIQQIKIIKSSGSKLVFPTSVGCTMESVLSSLAQSSTVSSSTPVYTSSSVSGTPRMMVAPTPGVRPGLRGLVPRALLPVPRGSVATGPGPRPVSASPSPTPVSSTYSTVTTSGVSTGSSGGTSSQQSSVATSSTPSSLQQSNSSNMSTSISSGSQLADWLSNYVVSDKDIETDSNSPLFEDVNDKGQGN</sequence>
<feature type="compositionally biased region" description="Low complexity" evidence="3">
    <location>
        <begin position="265"/>
        <end position="277"/>
    </location>
</feature>
<protein>
    <submittedName>
        <fullName evidence="5">BRCA2-interacting transcriptional repressor EMSY</fullName>
    </submittedName>
</protein>
<reference evidence="5" key="1">
    <citation type="submission" date="2021-05" db="EMBL/GenBank/DDBJ databases">
        <authorList>
            <person name="Alioto T."/>
            <person name="Alioto T."/>
            <person name="Gomez Garrido J."/>
        </authorList>
    </citation>
    <scope>NUCLEOTIDE SEQUENCE</scope>
</reference>
<feature type="region of interest" description="Disordered" evidence="3">
    <location>
        <begin position="734"/>
        <end position="808"/>
    </location>
</feature>
<dbReference type="PANTHER" id="PTHR16500">
    <property type="entry name" value="BRCA2-INTERACTING TRANSCRIPTIONAL REPRESSOR EMSY"/>
    <property type="match status" value="1"/>
</dbReference>
<dbReference type="InterPro" id="IPR033482">
    <property type="entry name" value="EMSY"/>
</dbReference>
<feature type="region of interest" description="Disordered" evidence="3">
    <location>
        <begin position="616"/>
        <end position="639"/>
    </location>
</feature>
<feature type="compositionally biased region" description="Low complexity" evidence="3">
    <location>
        <begin position="553"/>
        <end position="577"/>
    </location>
</feature>
<feature type="compositionally biased region" description="Polar residues" evidence="3">
    <location>
        <begin position="321"/>
        <end position="332"/>
    </location>
</feature>
<feature type="region of interest" description="Disordered" evidence="3">
    <location>
        <begin position="225"/>
        <end position="333"/>
    </location>
</feature>
<keyword evidence="2" id="KW-0539">Nucleus</keyword>
<feature type="compositionally biased region" description="Low complexity" evidence="3">
    <location>
        <begin position="616"/>
        <end position="628"/>
    </location>
</feature>
<evidence type="ECO:0000313" key="5">
    <source>
        <dbReference type="EMBL" id="CAG6624023.1"/>
    </source>
</evidence>
<dbReference type="EMBL" id="HBUF01056203">
    <property type="protein sequence ID" value="CAG6624023.1"/>
    <property type="molecule type" value="Transcribed_RNA"/>
</dbReference>